<evidence type="ECO:0000313" key="14">
    <source>
        <dbReference type="Proteomes" id="UP000245217"/>
    </source>
</evidence>
<dbReference type="InterPro" id="IPR011060">
    <property type="entry name" value="RibuloseP-bd_barrel"/>
</dbReference>
<evidence type="ECO:0000256" key="9">
    <source>
        <dbReference type="HAMAP-Rule" id="MF_00131"/>
    </source>
</evidence>
<dbReference type="PANTHER" id="PTHR43406">
    <property type="entry name" value="TRYPTOPHAN SYNTHASE, ALPHA CHAIN"/>
    <property type="match status" value="1"/>
</dbReference>
<comment type="function">
    <text evidence="1 9">The alpha subunit is responsible for the aldol cleavage of indoleglycerol phosphate to indole and glyceraldehyde 3-phosphate.</text>
</comment>
<dbReference type="RefSeq" id="WP_109201410.1">
    <property type="nucleotide sequence ID" value="NZ_QEWS01000003.1"/>
</dbReference>
<evidence type="ECO:0000256" key="5">
    <source>
        <dbReference type="ARBA" id="ARBA00022822"/>
    </source>
</evidence>
<comment type="pathway">
    <text evidence="2 9">Amino-acid biosynthesis; L-tryptophan biosynthesis; L-tryptophan from chorismate: step 5/5.</text>
</comment>
<evidence type="ECO:0000313" key="12">
    <source>
        <dbReference type="EMBL" id="PWD93086.1"/>
    </source>
</evidence>
<feature type="active site" description="Proton acceptor" evidence="9">
    <location>
        <position position="49"/>
    </location>
</feature>
<keyword evidence="6 9" id="KW-0057">Aromatic amino acid biosynthesis</keyword>
<dbReference type="GO" id="GO:0004834">
    <property type="term" value="F:tryptophan synthase activity"/>
    <property type="evidence" value="ECO:0007669"/>
    <property type="project" value="UniProtKB-UniRule"/>
</dbReference>
<accession>A0A2U2ASY9</accession>
<dbReference type="EMBL" id="QEWV01000003">
    <property type="protein sequence ID" value="PWD93086.1"/>
    <property type="molecule type" value="Genomic_DNA"/>
</dbReference>
<evidence type="ECO:0000256" key="4">
    <source>
        <dbReference type="ARBA" id="ARBA00022605"/>
    </source>
</evidence>
<comment type="catalytic activity">
    <reaction evidence="8 9">
        <text>(1S,2R)-1-C-(indol-3-yl)glycerol 3-phosphate + L-serine = D-glyceraldehyde 3-phosphate + L-tryptophan + H2O</text>
        <dbReference type="Rhea" id="RHEA:10532"/>
        <dbReference type="ChEBI" id="CHEBI:15377"/>
        <dbReference type="ChEBI" id="CHEBI:33384"/>
        <dbReference type="ChEBI" id="CHEBI:57912"/>
        <dbReference type="ChEBI" id="CHEBI:58866"/>
        <dbReference type="ChEBI" id="CHEBI:59776"/>
        <dbReference type="EC" id="4.2.1.20"/>
    </reaction>
</comment>
<reference evidence="11" key="1">
    <citation type="journal article" date="2018" name="Genome Announc.">
        <title>Ignatzschineria cameli sp. nov., isolated from necrotic foot tissue of dromedaries (Camelus dromedarius) and associated maggots (Wohlfahrtia species) in Dubai.</title>
        <authorList>
            <person name="Tsang C.C."/>
            <person name="Tang J.Y."/>
            <person name="Fong J.Y."/>
            <person name="Kinne J."/>
            <person name="Lee H.H."/>
            <person name="Joseph M."/>
            <person name="Jose S."/>
            <person name="Schuster R.K."/>
            <person name="Tang Y."/>
            <person name="Sivakumar S."/>
            <person name="Chen J.H."/>
            <person name="Teng J.L."/>
            <person name="Lau S.K."/>
            <person name="Wernery U."/>
            <person name="Woo P.C."/>
        </authorList>
    </citation>
    <scope>NUCLEOTIDE SEQUENCE</scope>
    <source>
        <strain evidence="11">UAE-HKU57</strain>
        <strain evidence="12">UAE-HKU58</strain>
    </source>
</reference>
<dbReference type="SUPFAM" id="SSF51366">
    <property type="entry name" value="Ribulose-phoshate binding barrel"/>
    <property type="match status" value="1"/>
</dbReference>
<keyword evidence="7 9" id="KW-0456">Lyase</keyword>
<dbReference type="Proteomes" id="UP000245217">
    <property type="component" value="Unassembled WGS sequence"/>
</dbReference>
<feature type="active site" description="Proton acceptor" evidence="9">
    <location>
        <position position="60"/>
    </location>
</feature>
<dbReference type="InterPro" id="IPR013785">
    <property type="entry name" value="Aldolase_TIM"/>
</dbReference>
<dbReference type="Proteomes" id="UP000245059">
    <property type="component" value="Unassembled WGS sequence"/>
</dbReference>
<evidence type="ECO:0000256" key="8">
    <source>
        <dbReference type="ARBA" id="ARBA00049047"/>
    </source>
</evidence>
<dbReference type="Pfam" id="PF00290">
    <property type="entry name" value="Trp_syntA"/>
    <property type="match status" value="1"/>
</dbReference>
<evidence type="ECO:0000256" key="1">
    <source>
        <dbReference type="ARBA" id="ARBA00003365"/>
    </source>
</evidence>
<dbReference type="GO" id="GO:0005829">
    <property type="term" value="C:cytosol"/>
    <property type="evidence" value="ECO:0007669"/>
    <property type="project" value="TreeGrafter"/>
</dbReference>
<dbReference type="Gene3D" id="3.20.20.70">
    <property type="entry name" value="Aldolase class I"/>
    <property type="match status" value="1"/>
</dbReference>
<comment type="subunit">
    <text evidence="3 9">Tetramer of two alpha and two beta chains.</text>
</comment>
<protein>
    <recommendedName>
        <fullName evidence="9">Tryptophan synthase alpha chain</fullName>
        <ecNumber evidence="9">4.2.1.20</ecNumber>
    </recommendedName>
</protein>
<dbReference type="OrthoDB" id="9804578at2"/>
<dbReference type="PANTHER" id="PTHR43406:SF1">
    <property type="entry name" value="TRYPTOPHAN SYNTHASE ALPHA CHAIN, CHLOROPLASTIC"/>
    <property type="match status" value="1"/>
</dbReference>
<dbReference type="UniPathway" id="UPA00035">
    <property type="reaction ID" value="UER00044"/>
</dbReference>
<dbReference type="AlphaFoldDB" id="A0A2U2ASY9"/>
<gene>
    <name evidence="9" type="primary">trpA</name>
    <name evidence="11" type="ORF">DC077_00735</name>
    <name evidence="12" type="ORF">DC078_04525</name>
</gene>
<comment type="similarity">
    <text evidence="9 10">Belongs to the TrpA family.</text>
</comment>
<dbReference type="InterPro" id="IPR002028">
    <property type="entry name" value="Trp_synthase_suA"/>
</dbReference>
<reference evidence="13 14" key="2">
    <citation type="submission" date="2018-05" db="EMBL/GenBank/DDBJ databases">
        <title>Ignatzschineria dubaiensis sp. nov., isolated from necrotic foot tissues of dromedaries (Camelus dromedarius) and associated maggots in Dubai, United Arab Emirates.</title>
        <authorList>
            <person name="Tsang C.C."/>
            <person name="Tang J.Y.M."/>
            <person name="Fong J.Y.H."/>
            <person name="Kinne J."/>
            <person name="Lee H.H."/>
            <person name="Joseph M."/>
            <person name="Jose S."/>
            <person name="Schuster R.K."/>
            <person name="Tang Y."/>
            <person name="Sivakumar S."/>
            <person name="Chen J.H.K."/>
            <person name="Teng J.L.L."/>
            <person name="Lau S.K.P."/>
            <person name="Wernery U."/>
            <person name="Woo P.C.Y."/>
        </authorList>
    </citation>
    <scope>NUCLEOTIDE SEQUENCE [LARGE SCALE GENOMIC DNA]</scope>
    <source>
        <strain evidence="13">UAE-HKU57</strain>
        <strain evidence="14">UAE-HKU58</strain>
    </source>
</reference>
<organism evidence="11 13">
    <name type="scientific">Ignatzschineria cameli</name>
    <dbReference type="NCBI Taxonomy" id="2182793"/>
    <lineage>
        <taxon>Bacteria</taxon>
        <taxon>Pseudomonadati</taxon>
        <taxon>Pseudomonadota</taxon>
        <taxon>Gammaproteobacteria</taxon>
        <taxon>Cardiobacteriales</taxon>
        <taxon>Ignatzschineriaceae</taxon>
        <taxon>Ignatzschineria</taxon>
    </lineage>
</organism>
<dbReference type="EMBL" id="QEWW01000001">
    <property type="protein sequence ID" value="PWD87841.1"/>
    <property type="molecule type" value="Genomic_DNA"/>
</dbReference>
<evidence type="ECO:0000256" key="7">
    <source>
        <dbReference type="ARBA" id="ARBA00023239"/>
    </source>
</evidence>
<evidence type="ECO:0000256" key="10">
    <source>
        <dbReference type="RuleBase" id="RU003662"/>
    </source>
</evidence>
<dbReference type="FunFam" id="3.20.20.70:FF:000037">
    <property type="entry name" value="Tryptophan synthase alpha chain"/>
    <property type="match status" value="1"/>
</dbReference>
<dbReference type="NCBIfam" id="TIGR00262">
    <property type="entry name" value="trpA"/>
    <property type="match status" value="1"/>
</dbReference>
<keyword evidence="4 9" id="KW-0028">Amino-acid biosynthesis</keyword>
<evidence type="ECO:0000256" key="6">
    <source>
        <dbReference type="ARBA" id="ARBA00023141"/>
    </source>
</evidence>
<dbReference type="HAMAP" id="MF_00131">
    <property type="entry name" value="Trp_synth_alpha"/>
    <property type="match status" value="1"/>
</dbReference>
<dbReference type="CDD" id="cd04724">
    <property type="entry name" value="Tryptophan_synthase_alpha"/>
    <property type="match status" value="1"/>
</dbReference>
<sequence length="278" mass="29626">MARYQQLFTQLSAKKEGAFIPFVVLGDPNRALSAKILSTLVASGADALEVSIPFSDPLADGPEIQGAVLRALENGATIESAFSLLSEVREASPQLPIGLLMYTNLIYAYGVEAFYRRCKEIGIDSVLVADLPLRESAPFNVIAKAQGIAPIFICPPDATDEAIAGIAEEGRGYTYLVSRAGVTGIDQASTSVDSDDLQHNIARLKAAKAAPIVQGFGISTPAQARYYLEQGVAGVISGSAVTQIIRENLDNETLMLEKLADFIRQMKQATKEISSGDS</sequence>
<dbReference type="EC" id="4.2.1.20" evidence="9"/>
<name>A0A2U2ASY9_9GAMM</name>
<proteinExistence type="inferred from homology"/>
<comment type="caution">
    <text evidence="11">The sequence shown here is derived from an EMBL/GenBank/DDBJ whole genome shotgun (WGS) entry which is preliminary data.</text>
</comment>
<evidence type="ECO:0000256" key="3">
    <source>
        <dbReference type="ARBA" id="ARBA00011270"/>
    </source>
</evidence>
<evidence type="ECO:0000313" key="11">
    <source>
        <dbReference type="EMBL" id="PWD87841.1"/>
    </source>
</evidence>
<evidence type="ECO:0000313" key="13">
    <source>
        <dbReference type="Proteomes" id="UP000245059"/>
    </source>
</evidence>
<evidence type="ECO:0000256" key="2">
    <source>
        <dbReference type="ARBA" id="ARBA00004733"/>
    </source>
</evidence>
<keyword evidence="5 9" id="KW-0822">Tryptophan biosynthesis</keyword>
<keyword evidence="14" id="KW-1185">Reference proteome</keyword>